<dbReference type="InterPro" id="IPR013324">
    <property type="entry name" value="RNA_pol_sigma_r3/r4-like"/>
</dbReference>
<sequence length="193" mass="22279">MYGTEKKKISFFQTDKASGEKTEEERLLVEEHLPLVVWEAKKYTGSGAEFEDLISVGSIGLLKAAGYFREDKNVKFSTYAARCIRNEILMYLRKNNRKEILLDNWEKELYADTRDLVWEAVEKKENHEALKKAASKLPARQKEIVWKRFGLGSGKESSQKEVAEEMGISQSCVSKAERKFTALLKKMMEKDVR</sequence>
<dbReference type="Pfam" id="PF04545">
    <property type="entry name" value="Sigma70_r4"/>
    <property type="match status" value="1"/>
</dbReference>
<name>A0AAU8A9A1_9FIRM</name>
<comment type="similarity">
    <text evidence="1">Belongs to the sigma-70 factor family.</text>
</comment>
<dbReference type="InterPro" id="IPR050813">
    <property type="entry name" value="Sigma-70_Factor"/>
</dbReference>
<dbReference type="EMBL" id="CP117826">
    <property type="protein sequence ID" value="XCC62537.1"/>
    <property type="molecule type" value="Genomic_DNA"/>
</dbReference>
<dbReference type="PIRSF" id="PIRSF000770">
    <property type="entry name" value="RNA_pol_sigma-SigE/K"/>
    <property type="match status" value="1"/>
</dbReference>
<dbReference type="Gene3D" id="1.20.120.1810">
    <property type="match status" value="1"/>
</dbReference>
<protein>
    <submittedName>
        <fullName evidence="7">Sigma-70 family RNA polymerase sigma factor</fullName>
    </submittedName>
</protein>
<keyword evidence="5" id="KW-0804">Transcription</keyword>
<dbReference type="GO" id="GO:0016987">
    <property type="term" value="F:sigma factor activity"/>
    <property type="evidence" value="ECO:0007669"/>
    <property type="project" value="UniProtKB-KW"/>
</dbReference>
<evidence type="ECO:0000259" key="6">
    <source>
        <dbReference type="PROSITE" id="PS00715"/>
    </source>
</evidence>
<dbReference type="InterPro" id="IPR007630">
    <property type="entry name" value="RNA_pol_sigma70_r4"/>
</dbReference>
<reference evidence="7" key="1">
    <citation type="submission" date="2023-02" db="EMBL/GenBank/DDBJ databases">
        <title>Gut commensal Christensenella minuta modulates host metabolism via a new class of secondary bile acids.</title>
        <authorList>
            <person name="Liu C."/>
        </authorList>
    </citation>
    <scope>NUCLEOTIDE SEQUENCE</scope>
    <source>
        <strain evidence="7">CA70</strain>
    </source>
</reference>
<dbReference type="InterPro" id="IPR000943">
    <property type="entry name" value="RNA_pol_sigma70"/>
</dbReference>
<keyword evidence="2" id="KW-0805">Transcription regulation</keyword>
<accession>A0AAU8A9A1</accession>
<dbReference type="AlphaFoldDB" id="A0AAU8A9A1"/>
<evidence type="ECO:0000256" key="5">
    <source>
        <dbReference type="ARBA" id="ARBA00023163"/>
    </source>
</evidence>
<dbReference type="Pfam" id="PF04542">
    <property type="entry name" value="Sigma70_r2"/>
    <property type="match status" value="1"/>
</dbReference>
<dbReference type="NCBIfam" id="TIGR02937">
    <property type="entry name" value="sigma70-ECF"/>
    <property type="match status" value="1"/>
</dbReference>
<evidence type="ECO:0000313" key="7">
    <source>
        <dbReference type="EMBL" id="XCC62537.1"/>
    </source>
</evidence>
<dbReference type="GO" id="GO:0006352">
    <property type="term" value="P:DNA-templated transcription initiation"/>
    <property type="evidence" value="ECO:0007669"/>
    <property type="project" value="InterPro"/>
</dbReference>
<dbReference type="InterPro" id="IPR036388">
    <property type="entry name" value="WH-like_DNA-bd_sf"/>
</dbReference>
<dbReference type="GO" id="GO:0003677">
    <property type="term" value="F:DNA binding"/>
    <property type="evidence" value="ECO:0007669"/>
    <property type="project" value="UniProtKB-KW"/>
</dbReference>
<evidence type="ECO:0000256" key="1">
    <source>
        <dbReference type="ARBA" id="ARBA00007788"/>
    </source>
</evidence>
<dbReference type="PANTHER" id="PTHR30376:SF3">
    <property type="entry name" value="RNA POLYMERASE SIGMA FACTOR RPOH"/>
    <property type="match status" value="1"/>
</dbReference>
<dbReference type="Gene3D" id="1.10.10.10">
    <property type="entry name" value="Winged helix-like DNA-binding domain superfamily/Winged helix DNA-binding domain"/>
    <property type="match status" value="1"/>
</dbReference>
<dbReference type="PROSITE" id="PS00715">
    <property type="entry name" value="SIGMA70_1"/>
    <property type="match status" value="1"/>
</dbReference>
<keyword evidence="3" id="KW-0731">Sigma factor</keyword>
<dbReference type="RefSeq" id="WP_079547662.1">
    <property type="nucleotide sequence ID" value="NZ_CP117826.1"/>
</dbReference>
<evidence type="ECO:0000256" key="2">
    <source>
        <dbReference type="ARBA" id="ARBA00023015"/>
    </source>
</evidence>
<proteinExistence type="inferred from homology"/>
<dbReference type="PANTHER" id="PTHR30376">
    <property type="entry name" value="SIGMA FACTOR RPOH HEAT SHOCK RELATED"/>
    <property type="match status" value="1"/>
</dbReference>
<evidence type="ECO:0000256" key="4">
    <source>
        <dbReference type="ARBA" id="ARBA00023125"/>
    </source>
</evidence>
<feature type="domain" description="RNA polymerase sigma-70" evidence="6">
    <location>
        <begin position="52"/>
        <end position="65"/>
    </location>
</feature>
<dbReference type="InterPro" id="IPR007627">
    <property type="entry name" value="RNA_pol_sigma70_r2"/>
</dbReference>
<dbReference type="InterPro" id="IPR014284">
    <property type="entry name" value="RNA_pol_sigma-70_dom"/>
</dbReference>
<dbReference type="SUPFAM" id="SSF88659">
    <property type="entry name" value="Sigma3 and sigma4 domains of RNA polymerase sigma factors"/>
    <property type="match status" value="1"/>
</dbReference>
<evidence type="ECO:0000256" key="3">
    <source>
        <dbReference type="ARBA" id="ARBA00023082"/>
    </source>
</evidence>
<gene>
    <name evidence="7" type="ORF">PUP29_00980</name>
</gene>
<organism evidence="7">
    <name type="scientific">Christensenella massiliensis</name>
    <dbReference type="NCBI Taxonomy" id="1805714"/>
    <lineage>
        <taxon>Bacteria</taxon>
        <taxon>Bacillati</taxon>
        <taxon>Bacillota</taxon>
        <taxon>Clostridia</taxon>
        <taxon>Christensenellales</taxon>
        <taxon>Christensenellaceae</taxon>
        <taxon>Christensenella</taxon>
    </lineage>
</organism>
<keyword evidence="4" id="KW-0238">DNA-binding</keyword>
<dbReference type="InterPro" id="IPR013325">
    <property type="entry name" value="RNA_pol_sigma_r2"/>
</dbReference>
<dbReference type="SUPFAM" id="SSF88946">
    <property type="entry name" value="Sigma2 domain of RNA polymerase sigma factors"/>
    <property type="match status" value="1"/>
</dbReference>